<organism evidence="2 3">
    <name type="scientific">Angiostrongylus cantonensis</name>
    <name type="common">Rat lungworm</name>
    <dbReference type="NCBI Taxonomy" id="6313"/>
    <lineage>
        <taxon>Eukaryota</taxon>
        <taxon>Metazoa</taxon>
        <taxon>Ecdysozoa</taxon>
        <taxon>Nematoda</taxon>
        <taxon>Chromadorea</taxon>
        <taxon>Rhabditida</taxon>
        <taxon>Rhabditina</taxon>
        <taxon>Rhabditomorpha</taxon>
        <taxon>Strongyloidea</taxon>
        <taxon>Metastrongylidae</taxon>
        <taxon>Angiostrongylus</taxon>
    </lineage>
</organism>
<proteinExistence type="predicted"/>
<dbReference type="WBParaSite" id="ACAC_0000312601-mRNA-1">
    <property type="protein sequence ID" value="ACAC_0000312601-mRNA-1"/>
    <property type="gene ID" value="ACAC_0000312601"/>
</dbReference>
<accession>A0A0K0CZH4</accession>
<name>A0A0K0CZH4_ANGCA</name>
<reference evidence="2" key="1">
    <citation type="submission" date="2012-09" db="EMBL/GenBank/DDBJ databases">
        <authorList>
            <person name="Martin A.A."/>
        </authorList>
    </citation>
    <scope>NUCLEOTIDE SEQUENCE</scope>
</reference>
<protein>
    <submittedName>
        <fullName evidence="3">ZP domain-containing protein</fullName>
    </submittedName>
</protein>
<evidence type="ECO:0000313" key="2">
    <source>
        <dbReference type="Proteomes" id="UP000035642"/>
    </source>
</evidence>
<dbReference type="Proteomes" id="UP000035642">
    <property type="component" value="Unassembled WGS sequence"/>
</dbReference>
<feature type="chain" id="PRO_5005326634" evidence="1">
    <location>
        <begin position="17"/>
        <end position="99"/>
    </location>
</feature>
<keyword evidence="1" id="KW-0732">Signal</keyword>
<keyword evidence="2" id="KW-1185">Reference proteome</keyword>
<reference evidence="3" key="2">
    <citation type="submission" date="2017-02" db="UniProtKB">
        <authorList>
            <consortium name="WormBaseParasite"/>
        </authorList>
    </citation>
    <scope>IDENTIFICATION</scope>
</reference>
<evidence type="ECO:0000313" key="3">
    <source>
        <dbReference type="WBParaSite" id="ACAC_0000312601-mRNA-1"/>
    </source>
</evidence>
<sequence length="99" mass="11353">MRSLLLIPVVVTSVLADPERHEDHVYRRDDIVELPVGRFPDPDCEYSVLRNGPYGPKVDKKNYLIILHLCIVKTIRSRESNSGTHFEAATNSLKCRHLK</sequence>
<dbReference type="AlphaFoldDB" id="A0A0K0CZH4"/>
<feature type="signal peptide" evidence="1">
    <location>
        <begin position="1"/>
        <end position="16"/>
    </location>
</feature>
<evidence type="ECO:0000256" key="1">
    <source>
        <dbReference type="SAM" id="SignalP"/>
    </source>
</evidence>